<gene>
    <name evidence="2" type="ORF">LIER_07857</name>
</gene>
<organism evidence="2 3">
    <name type="scientific">Lithospermum erythrorhizon</name>
    <name type="common">Purple gromwell</name>
    <name type="synonym">Lithospermum officinale var. erythrorhizon</name>
    <dbReference type="NCBI Taxonomy" id="34254"/>
    <lineage>
        <taxon>Eukaryota</taxon>
        <taxon>Viridiplantae</taxon>
        <taxon>Streptophyta</taxon>
        <taxon>Embryophyta</taxon>
        <taxon>Tracheophyta</taxon>
        <taxon>Spermatophyta</taxon>
        <taxon>Magnoliopsida</taxon>
        <taxon>eudicotyledons</taxon>
        <taxon>Gunneridae</taxon>
        <taxon>Pentapetalae</taxon>
        <taxon>asterids</taxon>
        <taxon>lamiids</taxon>
        <taxon>Boraginales</taxon>
        <taxon>Boraginaceae</taxon>
        <taxon>Boraginoideae</taxon>
        <taxon>Lithospermeae</taxon>
        <taxon>Lithospermum</taxon>
    </lineage>
</organism>
<dbReference type="Proteomes" id="UP001454036">
    <property type="component" value="Unassembled WGS sequence"/>
</dbReference>
<sequence length="164" mass="18116">MDESRELDPFYADQLNPSLWDTRVYVYDCPYLGKRVSSHWSLTPIKGMSSGNNDVPETTAPPPAPISTGRSDPQVTVIDPETLAFFRLWTTVGAEITYGDLIFSPTQDPFSNIVLPQEVTQRVAGRIDSDEEIMGNESATASLSTSRSPEPLLVKPLAISEKIR</sequence>
<evidence type="ECO:0000313" key="2">
    <source>
        <dbReference type="EMBL" id="GAA0148404.1"/>
    </source>
</evidence>
<proteinExistence type="predicted"/>
<evidence type="ECO:0000256" key="1">
    <source>
        <dbReference type="SAM" id="MobiDB-lite"/>
    </source>
</evidence>
<protein>
    <submittedName>
        <fullName evidence="2">Uncharacterized protein</fullName>
    </submittedName>
</protein>
<comment type="caution">
    <text evidence="2">The sequence shown here is derived from an EMBL/GenBank/DDBJ whole genome shotgun (WGS) entry which is preliminary data.</text>
</comment>
<feature type="region of interest" description="Disordered" evidence="1">
    <location>
        <begin position="49"/>
        <end position="73"/>
    </location>
</feature>
<keyword evidence="3" id="KW-1185">Reference proteome</keyword>
<reference evidence="2 3" key="1">
    <citation type="submission" date="2024-01" db="EMBL/GenBank/DDBJ databases">
        <title>The complete chloroplast genome sequence of Lithospermum erythrorhizon: insights into the phylogenetic relationship among Boraginaceae species and the maternal lineages of purple gromwells.</title>
        <authorList>
            <person name="Okada T."/>
            <person name="Watanabe K."/>
        </authorList>
    </citation>
    <scope>NUCLEOTIDE SEQUENCE [LARGE SCALE GENOMIC DNA]</scope>
</reference>
<name>A0AAV3P9V3_LITER</name>
<evidence type="ECO:0000313" key="3">
    <source>
        <dbReference type="Proteomes" id="UP001454036"/>
    </source>
</evidence>
<dbReference type="AlphaFoldDB" id="A0AAV3P9V3"/>
<dbReference type="EMBL" id="BAABME010001233">
    <property type="protein sequence ID" value="GAA0148404.1"/>
    <property type="molecule type" value="Genomic_DNA"/>
</dbReference>
<accession>A0AAV3P9V3</accession>